<dbReference type="EMBL" id="LR796274">
    <property type="protein sequence ID" value="CAB4133495.1"/>
    <property type="molecule type" value="Genomic_DNA"/>
</dbReference>
<organism evidence="1">
    <name type="scientific">uncultured Caudovirales phage</name>
    <dbReference type="NCBI Taxonomy" id="2100421"/>
    <lineage>
        <taxon>Viruses</taxon>
        <taxon>Duplodnaviria</taxon>
        <taxon>Heunggongvirae</taxon>
        <taxon>Uroviricota</taxon>
        <taxon>Caudoviricetes</taxon>
        <taxon>Peduoviridae</taxon>
        <taxon>Maltschvirus</taxon>
        <taxon>Maltschvirus maltsch</taxon>
    </lineage>
</organism>
<accession>A0A6J5LH38</accession>
<sequence>MRATDFLTELFQPRQDINLKWSRPFKDEVNVSGNTPKGHVLDINFWEISDDIVAIDFTINAGIEDDPDPESSPKSGHELTKHGEEFAVFVTVVNAITQYLNKLPKTNVFFQVKRTEAQREPLYLKIANRVAKQIGFRYGTPEELEAKNPNLFNKFDNRYSKLIWYTKDQPLQEELHVDVPNDEWLQDQIEYAIKKGRNRNGAPYMGKSTAYASNVQVPMTILKQLPGMSNEQQNVRQDDLKAIMKIMQETGKLPLHNGKEYLPFINVAYNGEAWVNEGNHRIMAAAKLGWDSLPVELKYYDGGERIEHGEMYPSKIGLG</sequence>
<name>A0A6J5LH38_9CAUD</name>
<evidence type="ECO:0008006" key="2">
    <source>
        <dbReference type="Google" id="ProtNLM"/>
    </source>
</evidence>
<gene>
    <name evidence="1" type="ORF">UFOVP257_221</name>
</gene>
<protein>
    <recommendedName>
        <fullName evidence="2">ParB/Sulfiredoxin</fullName>
    </recommendedName>
</protein>
<reference evidence="1" key="1">
    <citation type="submission" date="2020-04" db="EMBL/GenBank/DDBJ databases">
        <authorList>
            <person name="Chiriac C."/>
            <person name="Salcher M."/>
            <person name="Ghai R."/>
            <person name="Kavagutti S V."/>
        </authorList>
    </citation>
    <scope>NUCLEOTIDE SEQUENCE</scope>
</reference>
<proteinExistence type="predicted"/>
<evidence type="ECO:0000313" key="1">
    <source>
        <dbReference type="EMBL" id="CAB4133495.1"/>
    </source>
</evidence>